<dbReference type="InParanoid" id="A2DPH5"/>
<dbReference type="EMBL" id="DS113227">
    <property type="protein sequence ID" value="EAY17719.1"/>
    <property type="molecule type" value="Genomic_DNA"/>
</dbReference>
<feature type="transmembrane region" description="Helical" evidence="2">
    <location>
        <begin position="1653"/>
        <end position="1675"/>
    </location>
</feature>
<name>A2DPH5_TRIV3</name>
<dbReference type="RefSeq" id="XP_001329854.1">
    <property type="nucleotide sequence ID" value="XM_001329819.1"/>
</dbReference>
<dbReference type="VEuPathDB" id="TrichDB:TVAGG3_0680540"/>
<keyword evidence="3" id="KW-0732">Signal</keyword>
<reference evidence="4" key="1">
    <citation type="submission" date="2006-10" db="EMBL/GenBank/DDBJ databases">
        <authorList>
            <person name="Amadeo P."/>
            <person name="Zhao Q."/>
            <person name="Wortman J."/>
            <person name="Fraser-Liggett C."/>
            <person name="Carlton J."/>
        </authorList>
    </citation>
    <scope>NUCLEOTIDE SEQUENCE</scope>
    <source>
        <strain evidence="4">G3</strain>
    </source>
</reference>
<sequence length="1748" mass="198866">MILSFLPLIPIFSLQVQFNNYAYCPNRPSMNDGMCSIEYIENVYHSPTAYFSINGSADIQSSSTILYNGIIVFSSPKLEPGRKYQLTVKLFVDGAEVYTNPNLTLLVLTDMVASNLTVSNPIIATDGSLYTTHLVYTQIMYFDFDFTFYVLFDPDFVEMSIKDYDEEMNPISYYTYDDPEFINRLKYHGYTAFKLNFYSNGNNIYTFELRTYMFNRLSPGVHKISLWSTDRYSFSNMLNATIEIRQTPFILILNYPKLVKVGDPISLYCRSRNFEYDLEYYIYVNDLRIPKVFTKPSSNRKLLDDITDSHFNITFPAPSTPGNHTFIIKQSYKDAINSTVRTSSQATIAVRSPPVVDSVSTPTNVESQATSMRLSVSYTDLDAIDQLSLLYKFDSSSDYFMYGENLTITSQTGVLEVDIDLPTDRTLGSHKIFVKLIDSYNYESNTDKYFEFFIRSKPVVTFISLDKEFYVPGDNFISQIKIEDIDSEDVERIEYKYDSEYVFLVDNVIPSENIVLPSIPISNTINTSSVTCFIRVTDKYGFSNEIQIDLTIHFKPKLSIEQIPEKVVPGKKFSVVFSVDDFDTDDVFKIYYKSSTDYNLVTEYTDQSTILVSVPEDSKPGDLTVYFYCVDKYNLSSEEINKTLIVKGKPSVSITGPETKNVIPGNTITLKITVTDPDEDKVKVFVNGTDTKIFNENEFDVIITIPEIHGIYNISSNAIDEDGLVSDTSIYSFDVRDPPKIVSCKLDKKAYVVGDEFVPSCTFNDLDTDDYLRVYDNTTGDFEPIFVYVSMMQQTIEQQIKTYKIPEDFEGDEFAVYIKCTDKYDFESNTMKISVYLKNHPQINNVRINKESYIRGDHIIIDGEASDEDENDVITVNLSVNNDVYSQIILANSSEKTFHFDVLVKDEYEIGFIDISLNSIDLYGLKSIPEINLSKPLYFVPIIKSLETVDQIYVSPSKTIKIKVSIEDLDINDSITVCYKREIDPEFNDLAVIKTREEIFDIMIPEGTSSGPYNIEFKLFDSHDLMSNTKNIIVQVRIPPKITNVSSSKLIYTKGETIVVNGNIEDPDQNDEFNITIKIGELNNTKTIQSIGQNTPFSISLDDVPLGDYKAEIFVTDQSMFTSEPAPVDVKVRDAPKLTNITPKFEYFAKGDKIIVSGKIEDEDQNDEFNVTMRILNYNNTITVKSQGEITSFNISLLNVPLGDYTAEIFAIDKSMFSSSKELVPIKVRFHPILKNLTTPKPFFAKGESFVINGIIQDEDLDDEFTVTIRSQSFEKVQKINSNGLITSFSFEIDQCPVGDSSTTVYVADKYGFLTKYPLTVKVRIAPVIADLSFEEKRYKKGEQLTLHFTFSDEDINDLVTFSGDIGSSPFNDETHYDTSTTQKEGTITFTIPEDCEQGLVDINLKATDSNLLVSNILTKKIYILSSPTVKYLGKNLPKNAKPLDNVTVFFSVSNPDSDETVKVYIQVNNSEQILLGSINSPVENYMFNYTIFIPLDHPNYTIPYNFTAIDSTDLIGRNQTEIIVASHPPIVRYIEEFMPYMLNSSVPVRFALMDEDNDDTLSVNFHLFRKNYSLLYNLLENQICNSLTNHTVHIQLPADIEDNEYTVVITATDRAGLQSSDVTKLLVNTKAQFGQEGQVYKFEFEIVVDTRWYYVVLVASAVILLLVVILVTIIRCIPPKRDDYLEFEDEEYEEEDILEKEQAPIKKEFNSDDIMLSAGEQLDESDTAETVSKSSSDIMHQNIPTFV</sequence>
<dbReference type="InterPro" id="IPR013783">
    <property type="entry name" value="Ig-like_fold"/>
</dbReference>
<keyword evidence="2" id="KW-0812">Transmembrane</keyword>
<keyword evidence="2" id="KW-0472">Membrane</keyword>
<dbReference type="Gene3D" id="2.60.40.10">
    <property type="entry name" value="Immunoglobulins"/>
    <property type="match status" value="1"/>
</dbReference>
<feature type="compositionally biased region" description="Polar residues" evidence="1">
    <location>
        <begin position="1729"/>
        <end position="1748"/>
    </location>
</feature>
<dbReference type="VEuPathDB" id="TrichDB:TVAG_170330"/>
<evidence type="ECO:0000313" key="5">
    <source>
        <dbReference type="Proteomes" id="UP000001542"/>
    </source>
</evidence>
<dbReference type="KEGG" id="tva:4775737"/>
<keyword evidence="2" id="KW-1133">Transmembrane helix</keyword>
<evidence type="ECO:0000313" key="4">
    <source>
        <dbReference type="EMBL" id="EAY17719.1"/>
    </source>
</evidence>
<feature type="signal peptide" evidence="3">
    <location>
        <begin position="1"/>
        <end position="15"/>
    </location>
</feature>
<proteinExistence type="predicted"/>
<gene>
    <name evidence="4" type="ORF">TVAG_170330</name>
</gene>
<organism evidence="4 5">
    <name type="scientific">Trichomonas vaginalis (strain ATCC PRA-98 / G3)</name>
    <dbReference type="NCBI Taxonomy" id="412133"/>
    <lineage>
        <taxon>Eukaryota</taxon>
        <taxon>Metamonada</taxon>
        <taxon>Parabasalia</taxon>
        <taxon>Trichomonadida</taxon>
        <taxon>Trichomonadidae</taxon>
        <taxon>Trichomonas</taxon>
    </lineage>
</organism>
<evidence type="ECO:0000256" key="1">
    <source>
        <dbReference type="SAM" id="MobiDB-lite"/>
    </source>
</evidence>
<evidence type="ECO:0000256" key="3">
    <source>
        <dbReference type="SAM" id="SignalP"/>
    </source>
</evidence>
<evidence type="ECO:0000256" key="2">
    <source>
        <dbReference type="SAM" id="Phobius"/>
    </source>
</evidence>
<feature type="chain" id="PRO_5013130351" evidence="3">
    <location>
        <begin position="16"/>
        <end position="1748"/>
    </location>
</feature>
<accession>A2DPH5</accession>
<dbReference type="Proteomes" id="UP000001542">
    <property type="component" value="Unassembled WGS sequence"/>
</dbReference>
<keyword evidence="5" id="KW-1185">Reference proteome</keyword>
<protein>
    <submittedName>
        <fullName evidence="4">Bap-like</fullName>
    </submittedName>
</protein>
<feature type="region of interest" description="Disordered" evidence="1">
    <location>
        <begin position="1723"/>
        <end position="1748"/>
    </location>
</feature>
<reference evidence="4" key="2">
    <citation type="journal article" date="2007" name="Science">
        <title>Draft genome sequence of the sexually transmitted pathogen Trichomonas vaginalis.</title>
        <authorList>
            <person name="Carlton J.M."/>
            <person name="Hirt R.P."/>
            <person name="Silva J.C."/>
            <person name="Delcher A.L."/>
            <person name="Schatz M."/>
            <person name="Zhao Q."/>
            <person name="Wortman J.R."/>
            <person name="Bidwell S.L."/>
            <person name="Alsmark U.C.M."/>
            <person name="Besteiro S."/>
            <person name="Sicheritz-Ponten T."/>
            <person name="Noel C.J."/>
            <person name="Dacks J.B."/>
            <person name="Foster P.G."/>
            <person name="Simillion C."/>
            <person name="Van de Peer Y."/>
            <person name="Miranda-Saavedra D."/>
            <person name="Barton G.J."/>
            <person name="Westrop G.D."/>
            <person name="Mueller S."/>
            <person name="Dessi D."/>
            <person name="Fiori P.L."/>
            <person name="Ren Q."/>
            <person name="Paulsen I."/>
            <person name="Zhang H."/>
            <person name="Bastida-Corcuera F.D."/>
            <person name="Simoes-Barbosa A."/>
            <person name="Brown M.T."/>
            <person name="Hayes R.D."/>
            <person name="Mukherjee M."/>
            <person name="Okumura C.Y."/>
            <person name="Schneider R."/>
            <person name="Smith A.J."/>
            <person name="Vanacova S."/>
            <person name="Villalvazo M."/>
            <person name="Haas B.J."/>
            <person name="Pertea M."/>
            <person name="Feldblyum T.V."/>
            <person name="Utterback T.R."/>
            <person name="Shu C.L."/>
            <person name="Osoegawa K."/>
            <person name="de Jong P.J."/>
            <person name="Hrdy I."/>
            <person name="Horvathova L."/>
            <person name="Zubacova Z."/>
            <person name="Dolezal P."/>
            <person name="Malik S.B."/>
            <person name="Logsdon J.M. Jr."/>
            <person name="Henze K."/>
            <person name="Gupta A."/>
            <person name="Wang C.C."/>
            <person name="Dunne R.L."/>
            <person name="Upcroft J.A."/>
            <person name="Upcroft P."/>
            <person name="White O."/>
            <person name="Salzberg S.L."/>
            <person name="Tang P."/>
            <person name="Chiu C.-H."/>
            <person name="Lee Y.-S."/>
            <person name="Embley T.M."/>
            <person name="Coombs G.H."/>
            <person name="Mottram J.C."/>
            <person name="Tachezy J."/>
            <person name="Fraser-Liggett C.M."/>
            <person name="Johnson P.J."/>
        </authorList>
    </citation>
    <scope>NUCLEOTIDE SEQUENCE [LARGE SCALE GENOMIC DNA]</scope>
    <source>
        <strain evidence="4">G3</strain>
    </source>
</reference>